<dbReference type="GO" id="GO:0005739">
    <property type="term" value="C:mitochondrion"/>
    <property type="evidence" value="ECO:0007669"/>
    <property type="project" value="UniProtKB-SubCell"/>
</dbReference>
<dbReference type="GO" id="GO:0003735">
    <property type="term" value="F:structural constituent of ribosome"/>
    <property type="evidence" value="ECO:0007669"/>
    <property type="project" value="InterPro"/>
</dbReference>
<protein>
    <recommendedName>
        <fullName evidence="7">Large ribosomal subunit protein mL40</fullName>
    </recommendedName>
</protein>
<evidence type="ECO:0000256" key="6">
    <source>
        <dbReference type="ARBA" id="ARBA00023274"/>
    </source>
</evidence>
<evidence type="ECO:0000256" key="7">
    <source>
        <dbReference type="ARBA" id="ARBA00035192"/>
    </source>
</evidence>
<evidence type="ECO:0000256" key="2">
    <source>
        <dbReference type="ARBA" id="ARBA00009360"/>
    </source>
</evidence>
<organism evidence="8 9">
    <name type="scientific">Candida metapsilosis</name>
    <dbReference type="NCBI Taxonomy" id="273372"/>
    <lineage>
        <taxon>Eukaryota</taxon>
        <taxon>Fungi</taxon>
        <taxon>Dikarya</taxon>
        <taxon>Ascomycota</taxon>
        <taxon>Saccharomycotina</taxon>
        <taxon>Pichiomycetes</taxon>
        <taxon>Debaryomycetaceae</taxon>
        <taxon>Candida/Lodderomyces clade</taxon>
        <taxon>Candida</taxon>
    </lineage>
</organism>
<comment type="similarity">
    <text evidence="2">Belongs to the mitochondrion-specific ribosomal protein mL40 family.</text>
</comment>
<evidence type="ECO:0000256" key="3">
    <source>
        <dbReference type="ARBA" id="ARBA00022946"/>
    </source>
</evidence>
<dbReference type="InterPro" id="IPR019192">
    <property type="entry name" value="Ribosomal_mL40"/>
</dbReference>
<dbReference type="PANTHER" id="PTHR39150:SF1">
    <property type="entry name" value="LARGE RIBOSOMAL SUBUNIT PROTEIN ML40"/>
    <property type="match status" value="1"/>
</dbReference>
<dbReference type="EMBL" id="JAEOAQ010000007">
    <property type="protein sequence ID" value="KAG5417585.1"/>
    <property type="molecule type" value="Genomic_DNA"/>
</dbReference>
<proteinExistence type="inferred from homology"/>
<dbReference type="Proteomes" id="UP000669133">
    <property type="component" value="Unassembled WGS sequence"/>
</dbReference>
<dbReference type="OrthoDB" id="2098203at2759"/>
<keyword evidence="6" id="KW-0687">Ribonucleoprotein</keyword>
<keyword evidence="5" id="KW-0496">Mitochondrion</keyword>
<dbReference type="GO" id="GO:0032543">
    <property type="term" value="P:mitochondrial translation"/>
    <property type="evidence" value="ECO:0007669"/>
    <property type="project" value="InterPro"/>
</dbReference>
<dbReference type="Gene3D" id="6.10.250.3440">
    <property type="match status" value="1"/>
</dbReference>
<dbReference type="GO" id="GO:1990904">
    <property type="term" value="C:ribonucleoprotein complex"/>
    <property type="evidence" value="ECO:0007669"/>
    <property type="project" value="UniProtKB-KW"/>
</dbReference>
<evidence type="ECO:0000256" key="5">
    <source>
        <dbReference type="ARBA" id="ARBA00023128"/>
    </source>
</evidence>
<dbReference type="Pfam" id="PF09812">
    <property type="entry name" value="MRP-L28"/>
    <property type="match status" value="1"/>
</dbReference>
<dbReference type="GeneID" id="93653850"/>
<keyword evidence="9" id="KW-1185">Reference proteome</keyword>
<evidence type="ECO:0000313" key="8">
    <source>
        <dbReference type="EMBL" id="KAG5417585.1"/>
    </source>
</evidence>
<dbReference type="InterPro" id="IPR042831">
    <property type="entry name" value="Ribosomal_mL40_fung"/>
</dbReference>
<evidence type="ECO:0000313" key="9">
    <source>
        <dbReference type="Proteomes" id="UP000669133"/>
    </source>
</evidence>
<sequence length="148" mass="17182">MFTTNKINTTNLAQGALTFVRFKRQSTGANQLNASTQKIVNQLSVLSASRKQPQLLKLCNEDLIKHRTIMNAWKLLQRKKHQKQQHQLDLQYKSIRNAMEDLKETSPALFEMANAKTKLRFTTFPIEMRVPTDYPPTKPWVHAYSPKK</sequence>
<dbReference type="FunFam" id="6.10.250.3440:FF:000001">
    <property type="entry name" value="Mitochondrial ribosomal protein L40"/>
    <property type="match status" value="1"/>
</dbReference>
<dbReference type="RefSeq" id="XP_067546701.1">
    <property type="nucleotide sequence ID" value="XM_067694375.1"/>
</dbReference>
<keyword evidence="4" id="KW-0689">Ribosomal protein</keyword>
<evidence type="ECO:0000256" key="1">
    <source>
        <dbReference type="ARBA" id="ARBA00004173"/>
    </source>
</evidence>
<reference evidence="8 9" key="1">
    <citation type="submission" date="2020-12" db="EMBL/GenBank/DDBJ databases">
        <title>Effect of drift, selection, and recombination on the evolution of hybrid genomes in Candida yeast pathogens.</title>
        <authorList>
            <person name="Mixao V."/>
            <person name="Ksiezopolska E."/>
            <person name="Saus E."/>
            <person name="Boekhout T."/>
            <person name="Gacser A."/>
            <person name="Gabaldon T."/>
        </authorList>
    </citation>
    <scope>NUCLEOTIDE SEQUENCE [LARGE SCALE GENOMIC DNA]</scope>
    <source>
        <strain evidence="8 9">BP57</strain>
    </source>
</reference>
<gene>
    <name evidence="8" type="ORF">I9W82_005221</name>
</gene>
<dbReference type="AlphaFoldDB" id="A0A8H7ZDS8"/>
<name>A0A8H7ZDS8_9ASCO</name>
<comment type="caution">
    <text evidence="8">The sequence shown here is derived from an EMBL/GenBank/DDBJ whole genome shotgun (WGS) entry which is preliminary data.</text>
</comment>
<evidence type="ECO:0000256" key="4">
    <source>
        <dbReference type="ARBA" id="ARBA00022980"/>
    </source>
</evidence>
<keyword evidence="3" id="KW-0809">Transit peptide</keyword>
<dbReference type="PANTHER" id="PTHR39150">
    <property type="entry name" value="54S RIBOSOMAL PROTEIN L28, MITOCHONDRIAL"/>
    <property type="match status" value="1"/>
</dbReference>
<dbReference type="GO" id="GO:0005840">
    <property type="term" value="C:ribosome"/>
    <property type="evidence" value="ECO:0007669"/>
    <property type="project" value="UniProtKB-KW"/>
</dbReference>
<accession>A0A8H7ZDS8</accession>
<comment type="subcellular location">
    <subcellularLocation>
        <location evidence="1">Mitochondrion</location>
    </subcellularLocation>
</comment>